<dbReference type="InterPro" id="IPR028082">
    <property type="entry name" value="Peripla_BP_I"/>
</dbReference>
<evidence type="ECO:0000256" key="3">
    <source>
        <dbReference type="ARBA" id="ARBA00022729"/>
    </source>
</evidence>
<organism evidence="5 6">
    <name type="scientific">Undibacterium arcticum</name>
    <dbReference type="NCBI Taxonomy" id="1762892"/>
    <lineage>
        <taxon>Bacteria</taxon>
        <taxon>Pseudomonadati</taxon>
        <taxon>Pseudomonadota</taxon>
        <taxon>Betaproteobacteria</taxon>
        <taxon>Burkholderiales</taxon>
        <taxon>Oxalobacteraceae</taxon>
        <taxon>Undibacterium</taxon>
    </lineage>
</organism>
<gene>
    <name evidence="5" type="ORF">ACFOFO_04720</name>
</gene>
<proteinExistence type="inferred from homology"/>
<dbReference type="Pfam" id="PF13407">
    <property type="entry name" value="Peripla_BP_4"/>
    <property type="match status" value="1"/>
</dbReference>
<keyword evidence="6" id="KW-1185">Reference proteome</keyword>
<dbReference type="Proteomes" id="UP001595530">
    <property type="component" value="Unassembled WGS sequence"/>
</dbReference>
<keyword evidence="3" id="KW-0732">Signal</keyword>
<evidence type="ECO:0000313" key="6">
    <source>
        <dbReference type="Proteomes" id="UP001595530"/>
    </source>
</evidence>
<dbReference type="PANTHER" id="PTHR46847:SF1">
    <property type="entry name" value="D-ALLOSE-BINDING PERIPLASMIC PROTEIN-RELATED"/>
    <property type="match status" value="1"/>
</dbReference>
<protein>
    <submittedName>
        <fullName evidence="5">Sugar ABC transporter substrate-binding protein</fullName>
    </submittedName>
</protein>
<dbReference type="CDD" id="cd01536">
    <property type="entry name" value="PBP1_ABC_sugar_binding-like"/>
    <property type="match status" value="1"/>
</dbReference>
<accession>A0ABV7EWW4</accession>
<evidence type="ECO:0000256" key="1">
    <source>
        <dbReference type="ARBA" id="ARBA00004196"/>
    </source>
</evidence>
<comment type="similarity">
    <text evidence="2">Belongs to the bacterial solute-binding protein 2 family.</text>
</comment>
<dbReference type="SUPFAM" id="SSF53822">
    <property type="entry name" value="Periplasmic binding protein-like I"/>
    <property type="match status" value="1"/>
</dbReference>
<evidence type="ECO:0000259" key="4">
    <source>
        <dbReference type="Pfam" id="PF13407"/>
    </source>
</evidence>
<name>A0ABV7EWW4_9BURK</name>
<comment type="subcellular location">
    <subcellularLocation>
        <location evidence="1">Cell envelope</location>
    </subcellularLocation>
</comment>
<comment type="caution">
    <text evidence="5">The sequence shown here is derived from an EMBL/GenBank/DDBJ whole genome shotgun (WGS) entry which is preliminary data.</text>
</comment>
<dbReference type="InterPro" id="IPR025997">
    <property type="entry name" value="SBP_2_dom"/>
</dbReference>
<dbReference type="PANTHER" id="PTHR46847">
    <property type="entry name" value="D-ALLOSE-BINDING PERIPLASMIC PROTEIN-RELATED"/>
    <property type="match status" value="1"/>
</dbReference>
<evidence type="ECO:0000256" key="2">
    <source>
        <dbReference type="ARBA" id="ARBA00007639"/>
    </source>
</evidence>
<evidence type="ECO:0000313" key="5">
    <source>
        <dbReference type="EMBL" id="MFC3107272.1"/>
    </source>
</evidence>
<sequence length="324" mass="34690">MNMSHRRIVNGLTCISAFILCVQDASANGERLAAFYKNQVDPHFALVHAGVDAAAKQLGATVTHYAPTRPNNLGEQLSQLEDVIVKKPDALVFMAIDPRGVVPAIEKVNGSGIPVINYNDRVAAGKFASVVVADDYNLGLDVARYLLRSIGGKGNVIILEGVKGSTTSDERVRGFHKALTEFPNVKVLASQPANYQRLQALQVTENLIQTNSNIDGVLAAADVMAFGAIEAFEAAGHKQTKIVGIGGVPESVEAIKAGRLLATSEFNGYKMGCIATMAAVRTVRKQAVPPNIIIKGVVIDKSNTTSFELPADKRQCPKWEEIVN</sequence>
<reference evidence="6" key="1">
    <citation type="journal article" date="2019" name="Int. J. Syst. Evol. Microbiol.">
        <title>The Global Catalogue of Microorganisms (GCM) 10K type strain sequencing project: providing services to taxonomists for standard genome sequencing and annotation.</title>
        <authorList>
            <consortium name="The Broad Institute Genomics Platform"/>
            <consortium name="The Broad Institute Genome Sequencing Center for Infectious Disease"/>
            <person name="Wu L."/>
            <person name="Ma J."/>
        </authorList>
    </citation>
    <scope>NUCLEOTIDE SEQUENCE [LARGE SCALE GENOMIC DNA]</scope>
    <source>
        <strain evidence="6">KCTC 42986</strain>
    </source>
</reference>
<dbReference type="EMBL" id="JBHRTP010000009">
    <property type="protein sequence ID" value="MFC3107272.1"/>
    <property type="molecule type" value="Genomic_DNA"/>
</dbReference>
<feature type="domain" description="Periplasmic binding protein" evidence="4">
    <location>
        <begin position="36"/>
        <end position="284"/>
    </location>
</feature>
<dbReference type="Gene3D" id="3.40.50.2300">
    <property type="match status" value="2"/>
</dbReference>
<dbReference type="RefSeq" id="WP_390330964.1">
    <property type="nucleotide sequence ID" value="NZ_JBHRTP010000009.1"/>
</dbReference>